<feature type="domain" description="Ketoreductase" evidence="5">
    <location>
        <begin position="12"/>
        <end position="186"/>
    </location>
</feature>
<evidence type="ECO:0000259" key="5">
    <source>
        <dbReference type="SMART" id="SM00822"/>
    </source>
</evidence>
<evidence type="ECO:0000256" key="2">
    <source>
        <dbReference type="ARBA" id="ARBA00022857"/>
    </source>
</evidence>
<keyword evidence="3" id="KW-0560">Oxidoreductase</keyword>
<dbReference type="OMA" id="FCDPLTM"/>
<proteinExistence type="inferred from homology"/>
<evidence type="ECO:0000313" key="7">
    <source>
        <dbReference type="Proteomes" id="UP000005222"/>
    </source>
</evidence>
<dbReference type="OrthoDB" id="294295at2759"/>
<accession>G8YMK0</accession>
<dbReference type="InterPro" id="IPR020904">
    <property type="entry name" value="Sc_DH/Rdtase_CS"/>
</dbReference>
<dbReference type="Gene3D" id="3.40.50.720">
    <property type="entry name" value="NAD(P)-binding Rossmann-like Domain"/>
    <property type="match status" value="1"/>
</dbReference>
<comment type="similarity">
    <text evidence="1 4">Belongs to the short-chain dehydrogenases/reductases (SDR) family.</text>
</comment>
<evidence type="ECO:0000256" key="3">
    <source>
        <dbReference type="ARBA" id="ARBA00023002"/>
    </source>
</evidence>
<protein>
    <submittedName>
        <fullName evidence="6">Piso0_001209 protein</fullName>
    </submittedName>
</protein>
<evidence type="ECO:0000256" key="4">
    <source>
        <dbReference type="RuleBase" id="RU000363"/>
    </source>
</evidence>
<gene>
    <name evidence="6" type="primary">Piso0_001209</name>
    <name evidence="6" type="ORF">GNLVRS01_PISO0E00158g</name>
</gene>
<dbReference type="InParanoid" id="G8YMK0"/>
<keyword evidence="2" id="KW-0521">NADP</keyword>
<dbReference type="EMBL" id="FO082055">
    <property type="protein sequence ID" value="CCE79168.1"/>
    <property type="molecule type" value="Genomic_DNA"/>
</dbReference>
<dbReference type="PRINTS" id="PR00080">
    <property type="entry name" value="SDRFAMILY"/>
</dbReference>
<keyword evidence="7" id="KW-1185">Reference proteome</keyword>
<dbReference type="AlphaFoldDB" id="G8YMK0"/>
<dbReference type="Pfam" id="PF00106">
    <property type="entry name" value="adh_short"/>
    <property type="match status" value="1"/>
</dbReference>
<dbReference type="PRINTS" id="PR00081">
    <property type="entry name" value="GDHRDH"/>
</dbReference>
<dbReference type="Proteomes" id="UP000005222">
    <property type="component" value="Chromosome E"/>
</dbReference>
<name>G8YMK0_PICSO</name>
<reference evidence="6 7" key="1">
    <citation type="journal article" date="2012" name="G3 (Bethesda)">
        <title>Pichia sorbitophila, an interspecies yeast hybrid reveals early steps of genome resolution following polyploidization.</title>
        <authorList>
            <person name="Leh Louis V."/>
            <person name="Despons L."/>
            <person name="Friedrich A."/>
            <person name="Martin T."/>
            <person name="Durrens P."/>
            <person name="Casaregola S."/>
            <person name="Neuveglise C."/>
            <person name="Fairhead C."/>
            <person name="Marck C."/>
            <person name="Cruz J.A."/>
            <person name="Straub M.L."/>
            <person name="Kugler V."/>
            <person name="Sacerdot C."/>
            <person name="Uzunov Z."/>
            <person name="Thierry A."/>
            <person name="Weiss S."/>
            <person name="Bleykasten C."/>
            <person name="De Montigny J."/>
            <person name="Jacques N."/>
            <person name="Jung P."/>
            <person name="Lemaire M."/>
            <person name="Mallet S."/>
            <person name="Morel G."/>
            <person name="Richard G.F."/>
            <person name="Sarkar A."/>
            <person name="Savel G."/>
            <person name="Schacherer J."/>
            <person name="Seret M.L."/>
            <person name="Talla E."/>
            <person name="Samson G."/>
            <person name="Jubin C."/>
            <person name="Poulain J."/>
            <person name="Vacherie B."/>
            <person name="Barbe V."/>
            <person name="Pelletier E."/>
            <person name="Sherman D.J."/>
            <person name="Westhof E."/>
            <person name="Weissenbach J."/>
            <person name="Baret P.V."/>
            <person name="Wincker P."/>
            <person name="Gaillardin C."/>
            <person name="Dujon B."/>
            <person name="Souciet J.L."/>
        </authorList>
    </citation>
    <scope>NUCLEOTIDE SEQUENCE [LARGE SCALE GENOMIC DNA]</scope>
    <source>
        <strain evidence="7">ATCC MYA-4447 / BCRC 22081 / CBS 7064 / NBRC 10061 / NRRL Y-12695</strain>
    </source>
</reference>
<sequence>MGLGSAFNLEGRTALVTGATRGIGSGVAVGLAENGADVVLVQRDHSNLKTKQSIEKLGRKAYIVAADLSKREDVKKVVAEALSLVPRIHILVNCAGIQRRRAAEEFTDQDWDDVIQVNLSTSWTISRDVGAHMLKQELDHTGCRGKIINIGSVCCFQGGINVPAYAAAKGGILTLTKALSNQWSSRGVNVNGIAPGYIATDMNEALIADQDRSKQILERIPAGRWGITDDFKGPVVFLASGASNYVSGEMLCVDGGWMGR</sequence>
<dbReference type="PROSITE" id="PS00061">
    <property type="entry name" value="ADH_SHORT"/>
    <property type="match status" value="1"/>
</dbReference>
<dbReference type="PANTHER" id="PTHR42760:SF5">
    <property type="entry name" value="2-DEHYDRO-3-DEOXY-D-GLUCONATE 5-DEHYDROGENASE"/>
    <property type="match status" value="1"/>
</dbReference>
<dbReference type="SUPFAM" id="SSF51735">
    <property type="entry name" value="NAD(P)-binding Rossmann-fold domains"/>
    <property type="match status" value="1"/>
</dbReference>
<dbReference type="SMART" id="SM00822">
    <property type="entry name" value="PKS_KR"/>
    <property type="match status" value="1"/>
</dbReference>
<dbReference type="STRING" id="559304.G8YMK0"/>
<organism evidence="6 7">
    <name type="scientific">Pichia sorbitophila (strain ATCC MYA-4447 / BCRC 22081 / CBS 7064 / NBRC 10061 / NRRL Y-12695)</name>
    <name type="common">Hybrid yeast</name>
    <dbReference type="NCBI Taxonomy" id="559304"/>
    <lineage>
        <taxon>Eukaryota</taxon>
        <taxon>Fungi</taxon>
        <taxon>Dikarya</taxon>
        <taxon>Ascomycota</taxon>
        <taxon>Saccharomycotina</taxon>
        <taxon>Pichiomycetes</taxon>
        <taxon>Debaryomycetaceae</taxon>
        <taxon>Millerozyma</taxon>
    </lineage>
</organism>
<dbReference type="InterPro" id="IPR036291">
    <property type="entry name" value="NAD(P)-bd_dom_sf"/>
</dbReference>
<dbReference type="GO" id="GO:0016616">
    <property type="term" value="F:oxidoreductase activity, acting on the CH-OH group of donors, NAD or NADP as acceptor"/>
    <property type="evidence" value="ECO:0007669"/>
    <property type="project" value="TreeGrafter"/>
</dbReference>
<dbReference type="HOGENOM" id="CLU_010194_1_1_1"/>
<evidence type="ECO:0000256" key="1">
    <source>
        <dbReference type="ARBA" id="ARBA00006484"/>
    </source>
</evidence>
<dbReference type="FunFam" id="3.40.50.720:FF:000398">
    <property type="entry name" value="Probable 2-deoxy-D-gluconate 3-dehydrogenase"/>
    <property type="match status" value="1"/>
</dbReference>
<dbReference type="PANTHER" id="PTHR42760">
    <property type="entry name" value="SHORT-CHAIN DEHYDROGENASES/REDUCTASES FAMILY MEMBER"/>
    <property type="match status" value="1"/>
</dbReference>
<dbReference type="InterPro" id="IPR002347">
    <property type="entry name" value="SDR_fam"/>
</dbReference>
<dbReference type="eggNOG" id="KOG1200">
    <property type="taxonomic scope" value="Eukaryota"/>
</dbReference>
<evidence type="ECO:0000313" key="6">
    <source>
        <dbReference type="EMBL" id="CCE79168.1"/>
    </source>
</evidence>
<dbReference type="InterPro" id="IPR057326">
    <property type="entry name" value="KR_dom"/>
</dbReference>